<dbReference type="Proteomes" id="UP000254332">
    <property type="component" value="Unassembled WGS sequence"/>
</dbReference>
<evidence type="ECO:0000313" key="1">
    <source>
        <dbReference type="EMBL" id="SUG27747.1"/>
    </source>
</evidence>
<evidence type="ECO:0000313" key="2">
    <source>
        <dbReference type="Proteomes" id="UP000254332"/>
    </source>
</evidence>
<dbReference type="EMBL" id="UGWQ01000004">
    <property type="protein sequence ID" value="SUG27747.1"/>
    <property type="molecule type" value="Genomic_DNA"/>
</dbReference>
<reference evidence="1 2" key="1">
    <citation type="submission" date="2018-06" db="EMBL/GenBank/DDBJ databases">
        <authorList>
            <consortium name="Pathogen Informatics"/>
            <person name="Doyle S."/>
        </authorList>
    </citation>
    <scope>NUCLEOTIDE SEQUENCE [LARGE SCALE GENOMIC DNA]</scope>
    <source>
        <strain evidence="1 2">NCTC10718</strain>
    </source>
</reference>
<accession>A0A379SEB6</accession>
<sequence length="63" mass="7480">MYKFLLIINIYLHGAFSITKLIKQLFNHPWEITGKLKRRLDGIIIRSVPYNLISYISCPSHYQ</sequence>
<gene>
    <name evidence="1" type="ORF">NCTC10718_05076</name>
</gene>
<protein>
    <submittedName>
        <fullName evidence="1">Uncharacterized protein</fullName>
    </submittedName>
</protein>
<name>A0A379SEB6_SALER</name>
<organism evidence="1 2">
    <name type="scientific">Salmonella enterica</name>
    <name type="common">Salmonella choleraesuis</name>
    <dbReference type="NCBI Taxonomy" id="28901"/>
    <lineage>
        <taxon>Bacteria</taxon>
        <taxon>Pseudomonadati</taxon>
        <taxon>Pseudomonadota</taxon>
        <taxon>Gammaproteobacteria</taxon>
        <taxon>Enterobacterales</taxon>
        <taxon>Enterobacteriaceae</taxon>
        <taxon>Salmonella</taxon>
    </lineage>
</organism>
<dbReference type="AlphaFoldDB" id="A0A379SEB6"/>
<proteinExistence type="predicted"/>